<accession>A0A812W3I9</accession>
<name>A0A812W3I9_SYMPI</name>
<reference evidence="1" key="1">
    <citation type="submission" date="2021-02" db="EMBL/GenBank/DDBJ databases">
        <authorList>
            <person name="Dougan E. K."/>
            <person name="Rhodes N."/>
            <person name="Thang M."/>
            <person name="Chan C."/>
        </authorList>
    </citation>
    <scope>NUCLEOTIDE SEQUENCE</scope>
</reference>
<proteinExistence type="predicted"/>
<dbReference type="Proteomes" id="UP000649617">
    <property type="component" value="Unassembled WGS sequence"/>
</dbReference>
<keyword evidence="2" id="KW-1185">Reference proteome</keyword>
<protein>
    <submittedName>
        <fullName evidence="1">PFK4 protein</fullName>
    </submittedName>
</protein>
<dbReference type="AlphaFoldDB" id="A0A812W3I9"/>
<dbReference type="OrthoDB" id="435646at2759"/>
<gene>
    <name evidence="1" type="primary">PFK4</name>
    <name evidence="1" type="ORF">SPIL2461_LOCUS17634</name>
</gene>
<organism evidence="1 2">
    <name type="scientific">Symbiodinium pilosum</name>
    <name type="common">Dinoflagellate</name>
    <dbReference type="NCBI Taxonomy" id="2952"/>
    <lineage>
        <taxon>Eukaryota</taxon>
        <taxon>Sar</taxon>
        <taxon>Alveolata</taxon>
        <taxon>Dinophyceae</taxon>
        <taxon>Suessiales</taxon>
        <taxon>Symbiodiniaceae</taxon>
        <taxon>Symbiodinium</taxon>
    </lineage>
</organism>
<dbReference type="EMBL" id="CAJNIZ010043271">
    <property type="protein sequence ID" value="CAE7656136.1"/>
    <property type="molecule type" value="Genomic_DNA"/>
</dbReference>
<evidence type="ECO:0000313" key="1">
    <source>
        <dbReference type="EMBL" id="CAE7656136.1"/>
    </source>
</evidence>
<evidence type="ECO:0000313" key="2">
    <source>
        <dbReference type="Proteomes" id="UP000649617"/>
    </source>
</evidence>
<comment type="caution">
    <text evidence="1">The sequence shown here is derived from an EMBL/GenBank/DDBJ whole genome shotgun (WGS) entry which is preliminary data.</text>
</comment>
<sequence length="259" mass="28535">MAGKADLVQQIKNMQRADPNFRQTWWDFCEAQLGGVRDPNRHDESILGTFLEQYNSGAIAPSPYRAEEEWWNKGKGKGGMKGAMSYNMMPPPSAWGMTGGGGGVAGLPDFVKTGQRASYHWKNAWTIYCALYGAGKNDPAKHDEIFNKGFIDYVGELAANGLSSIASSQGINLDEITAQTNGKGRAPLSTEPAPKRFRFEEADTAKLELVEKVKNLQRSNPQAKEAWWAYCDGQCGGMRDPMRHDAPSLQTFLTSQGTF</sequence>